<keyword evidence="2" id="KW-1185">Reference proteome</keyword>
<protein>
    <submittedName>
        <fullName evidence="1">Uncharacterized protein</fullName>
    </submittedName>
</protein>
<reference evidence="1" key="1">
    <citation type="submission" date="2022-07" db="EMBL/GenBank/DDBJ databases">
        <title>Phylogenomic reconstructions and comparative analyses of Kickxellomycotina fungi.</title>
        <authorList>
            <person name="Reynolds N.K."/>
            <person name="Stajich J.E."/>
            <person name="Barry K."/>
            <person name="Grigoriev I.V."/>
            <person name="Crous P."/>
            <person name="Smith M.E."/>
        </authorList>
    </citation>
    <scope>NUCLEOTIDE SEQUENCE</scope>
    <source>
        <strain evidence="1">NRRL 5244</strain>
    </source>
</reference>
<accession>A0ACC1JAD4</accession>
<sequence length="122" mass="13848">MEVFISKGTEDPQTYLEYEVSPNNVTYNAFMFNPSRVLSEGAPFDHAYIHDPFADGFSITTTLDKPNQKWTSHSSIPLALFNEENPRGTKWRMNFFRIIAGPATLPSQQLCGWKNTGKASFH</sequence>
<comment type="caution">
    <text evidence="1">The sequence shown here is derived from an EMBL/GenBank/DDBJ whole genome shotgun (WGS) entry which is preliminary data.</text>
</comment>
<organism evidence="1 2">
    <name type="scientific">Linderina macrospora</name>
    <dbReference type="NCBI Taxonomy" id="4868"/>
    <lineage>
        <taxon>Eukaryota</taxon>
        <taxon>Fungi</taxon>
        <taxon>Fungi incertae sedis</taxon>
        <taxon>Zoopagomycota</taxon>
        <taxon>Kickxellomycotina</taxon>
        <taxon>Kickxellomycetes</taxon>
        <taxon>Kickxellales</taxon>
        <taxon>Kickxellaceae</taxon>
        <taxon>Linderina</taxon>
    </lineage>
</organism>
<dbReference type="EMBL" id="JANBPW010001637">
    <property type="protein sequence ID" value="KAJ1943734.1"/>
    <property type="molecule type" value="Genomic_DNA"/>
</dbReference>
<gene>
    <name evidence="1" type="ORF">FBU59_002816</name>
</gene>
<name>A0ACC1JAD4_9FUNG</name>
<evidence type="ECO:0000313" key="1">
    <source>
        <dbReference type="EMBL" id="KAJ1943734.1"/>
    </source>
</evidence>
<evidence type="ECO:0000313" key="2">
    <source>
        <dbReference type="Proteomes" id="UP001150603"/>
    </source>
</evidence>
<proteinExistence type="predicted"/>
<dbReference type="Proteomes" id="UP001150603">
    <property type="component" value="Unassembled WGS sequence"/>
</dbReference>
<feature type="non-terminal residue" evidence="1">
    <location>
        <position position="122"/>
    </location>
</feature>